<protein>
    <recommendedName>
        <fullName evidence="3">Reverse transcriptase</fullName>
    </recommendedName>
</protein>
<dbReference type="PANTHER" id="PTHR33332">
    <property type="entry name" value="REVERSE TRANSCRIPTASE DOMAIN-CONTAINING PROTEIN"/>
    <property type="match status" value="1"/>
</dbReference>
<evidence type="ECO:0008006" key="3">
    <source>
        <dbReference type="Google" id="ProtNLM"/>
    </source>
</evidence>
<evidence type="ECO:0000313" key="2">
    <source>
        <dbReference type="Proteomes" id="UP001333110"/>
    </source>
</evidence>
<accession>A0AAN7NJG6</accession>
<comment type="caution">
    <text evidence="1">The sequence shown here is derived from an EMBL/GenBank/DDBJ whole genome shotgun (WGS) entry which is preliminary data.</text>
</comment>
<dbReference type="AlphaFoldDB" id="A0AAN7NJG6"/>
<sequence>MGQDIDTFWGAIQRDLDRLENWANVNLMKFTMAKCKVLHMAQKANPIFGCLKRSMASRSREVILLLYSALMRPHLDYCVQLWSPQYKTDTYLLEWAQRWVTKMIRGLEHLSCEERLRELGLFSLEKRRLQGDLNGAFQYIRKTERDFLPRPVVTGQGAMALN</sequence>
<evidence type="ECO:0000313" key="1">
    <source>
        <dbReference type="EMBL" id="KAK4826512.1"/>
    </source>
</evidence>
<dbReference type="EMBL" id="JAUNZN010000002">
    <property type="protein sequence ID" value="KAK4826512.1"/>
    <property type="molecule type" value="Genomic_DNA"/>
</dbReference>
<gene>
    <name evidence="1" type="ORF">QYF61_009773</name>
</gene>
<name>A0AAN7NJG6_MYCAM</name>
<keyword evidence="2" id="KW-1185">Reference proteome</keyword>
<proteinExistence type="predicted"/>
<reference evidence="1 2" key="1">
    <citation type="journal article" date="2023" name="J. Hered.">
        <title>Chromosome-level genome of the wood stork (Mycteria americana) provides insight into avian chromosome evolution.</title>
        <authorList>
            <person name="Flamio R. Jr."/>
            <person name="Ramstad K.M."/>
        </authorList>
    </citation>
    <scope>NUCLEOTIDE SEQUENCE [LARGE SCALE GENOMIC DNA]</scope>
    <source>
        <strain evidence="1">JAX WOST 10</strain>
    </source>
</reference>
<organism evidence="1 2">
    <name type="scientific">Mycteria americana</name>
    <name type="common">Wood stork</name>
    <dbReference type="NCBI Taxonomy" id="33587"/>
    <lineage>
        <taxon>Eukaryota</taxon>
        <taxon>Metazoa</taxon>
        <taxon>Chordata</taxon>
        <taxon>Craniata</taxon>
        <taxon>Vertebrata</taxon>
        <taxon>Euteleostomi</taxon>
        <taxon>Archelosauria</taxon>
        <taxon>Archosauria</taxon>
        <taxon>Dinosauria</taxon>
        <taxon>Saurischia</taxon>
        <taxon>Theropoda</taxon>
        <taxon>Coelurosauria</taxon>
        <taxon>Aves</taxon>
        <taxon>Neognathae</taxon>
        <taxon>Neoaves</taxon>
        <taxon>Aequornithes</taxon>
        <taxon>Ciconiiformes</taxon>
        <taxon>Ciconiidae</taxon>
        <taxon>Mycteria</taxon>
    </lineage>
</organism>
<dbReference type="Proteomes" id="UP001333110">
    <property type="component" value="Unassembled WGS sequence"/>
</dbReference>